<name>A0A0F9PLA4_9ZZZZ</name>
<protein>
    <submittedName>
        <fullName evidence="1">Uncharacterized protein</fullName>
    </submittedName>
</protein>
<dbReference type="EMBL" id="LAZR01002808">
    <property type="protein sequence ID" value="KKN25342.1"/>
    <property type="molecule type" value="Genomic_DNA"/>
</dbReference>
<comment type="caution">
    <text evidence="1">The sequence shown here is derived from an EMBL/GenBank/DDBJ whole genome shotgun (WGS) entry which is preliminary data.</text>
</comment>
<organism evidence="1">
    <name type="scientific">marine sediment metagenome</name>
    <dbReference type="NCBI Taxonomy" id="412755"/>
    <lineage>
        <taxon>unclassified sequences</taxon>
        <taxon>metagenomes</taxon>
        <taxon>ecological metagenomes</taxon>
    </lineage>
</organism>
<accession>A0A0F9PLA4</accession>
<reference evidence="1" key="1">
    <citation type="journal article" date="2015" name="Nature">
        <title>Complex archaea that bridge the gap between prokaryotes and eukaryotes.</title>
        <authorList>
            <person name="Spang A."/>
            <person name="Saw J.H."/>
            <person name="Jorgensen S.L."/>
            <person name="Zaremba-Niedzwiedzka K."/>
            <person name="Martijn J."/>
            <person name="Lind A.E."/>
            <person name="van Eijk R."/>
            <person name="Schleper C."/>
            <person name="Guy L."/>
            <person name="Ettema T.J."/>
        </authorList>
    </citation>
    <scope>NUCLEOTIDE SEQUENCE</scope>
</reference>
<sequence length="50" mass="5925">MTTIVIRDDLAEKIVAKWKKEHPLEDNMKITQVIHRIGIEYINKSNIIHK</sequence>
<gene>
    <name evidence="1" type="ORF">LCGC14_0885490</name>
</gene>
<proteinExistence type="predicted"/>
<evidence type="ECO:0000313" key="1">
    <source>
        <dbReference type="EMBL" id="KKN25342.1"/>
    </source>
</evidence>
<dbReference type="AlphaFoldDB" id="A0A0F9PLA4"/>